<dbReference type="InterPro" id="IPR040122">
    <property type="entry name" value="Importin_beta"/>
</dbReference>
<dbReference type="Proteomes" id="UP000467840">
    <property type="component" value="Chromosome 11"/>
</dbReference>
<dbReference type="InterPro" id="IPR016024">
    <property type="entry name" value="ARM-type_fold"/>
</dbReference>
<dbReference type="Gene3D" id="1.25.10.10">
    <property type="entry name" value="Leucine-rich Repeat Variant"/>
    <property type="match status" value="1"/>
</dbReference>
<evidence type="ECO:0008006" key="8">
    <source>
        <dbReference type="Google" id="ProtNLM"/>
    </source>
</evidence>
<evidence type="ECO:0000256" key="5">
    <source>
        <dbReference type="ARBA" id="ARBA00022927"/>
    </source>
</evidence>
<evidence type="ECO:0000313" key="7">
    <source>
        <dbReference type="Proteomes" id="UP000467840"/>
    </source>
</evidence>
<dbReference type="EMBL" id="JAAGAX010000002">
    <property type="protein sequence ID" value="KAF2322678.1"/>
    <property type="molecule type" value="Genomic_DNA"/>
</dbReference>
<sequence length="189" mass="20637">MGCESCDSLGKKQLVRTGLHLVVDGNLIVLTGSFSILSYCDFGQVCAVHLHPRLPEFLDVAAKQLNTTKLKETVSVANNACWAIGELAVKVHQEISPVVMTVISCLVPILQHSEELNKSLIENSAITLGRLAWVCPELVSPHMEHFMQSWCIALSTIRDDIEKEDAFRGLCAMARANPSGALSSLVFMC</sequence>
<dbReference type="AlphaFoldDB" id="A0A6A6NDF0"/>
<proteinExistence type="predicted"/>
<keyword evidence="4" id="KW-0677">Repeat</keyword>
<gene>
    <name evidence="6" type="ORF">GH714_028450</name>
</gene>
<keyword evidence="3" id="KW-0963">Cytoplasm</keyword>
<evidence type="ECO:0000256" key="3">
    <source>
        <dbReference type="ARBA" id="ARBA00022490"/>
    </source>
</evidence>
<keyword evidence="2" id="KW-0813">Transport</keyword>
<protein>
    <recommendedName>
        <fullName evidence="8">Clathrin/coatomer adaptor adaptin-like N-terminal domain-containing protein</fullName>
    </recommendedName>
</protein>
<evidence type="ECO:0000313" key="6">
    <source>
        <dbReference type="EMBL" id="KAF2322678.1"/>
    </source>
</evidence>
<dbReference type="GO" id="GO:0006606">
    <property type="term" value="P:protein import into nucleus"/>
    <property type="evidence" value="ECO:0007669"/>
    <property type="project" value="InterPro"/>
</dbReference>
<reference evidence="6 7" key="1">
    <citation type="journal article" date="2020" name="Mol. Plant">
        <title>The Chromosome-Based Rubber Tree Genome Provides New Insights into Spurge Genome Evolution and Rubber Biosynthesis.</title>
        <authorList>
            <person name="Liu J."/>
            <person name="Shi C."/>
            <person name="Shi C.C."/>
            <person name="Li W."/>
            <person name="Zhang Q.J."/>
            <person name="Zhang Y."/>
            <person name="Li K."/>
            <person name="Lu H.F."/>
            <person name="Shi C."/>
            <person name="Zhu S.T."/>
            <person name="Xiao Z.Y."/>
            <person name="Nan H."/>
            <person name="Yue Y."/>
            <person name="Zhu X.G."/>
            <person name="Wu Y."/>
            <person name="Hong X.N."/>
            <person name="Fan G.Y."/>
            <person name="Tong Y."/>
            <person name="Zhang D."/>
            <person name="Mao C.L."/>
            <person name="Liu Y.L."/>
            <person name="Hao S.J."/>
            <person name="Liu W.Q."/>
            <person name="Lv M.Q."/>
            <person name="Zhang H.B."/>
            <person name="Liu Y."/>
            <person name="Hu-Tang G.R."/>
            <person name="Wang J.P."/>
            <person name="Wang J.H."/>
            <person name="Sun Y.H."/>
            <person name="Ni S.B."/>
            <person name="Chen W.B."/>
            <person name="Zhang X.C."/>
            <person name="Jiao Y.N."/>
            <person name="Eichler E.E."/>
            <person name="Li G.H."/>
            <person name="Liu X."/>
            <person name="Gao L.Z."/>
        </authorList>
    </citation>
    <scope>NUCLEOTIDE SEQUENCE [LARGE SCALE GENOMIC DNA]</scope>
    <source>
        <strain evidence="7">cv. GT1</strain>
        <tissue evidence="6">Leaf</tissue>
    </source>
</reference>
<accession>A0A6A6NDF0</accession>
<keyword evidence="7" id="KW-1185">Reference proteome</keyword>
<dbReference type="GO" id="GO:0005737">
    <property type="term" value="C:cytoplasm"/>
    <property type="evidence" value="ECO:0007669"/>
    <property type="project" value="UniProtKB-SubCell"/>
</dbReference>
<keyword evidence="5" id="KW-0653">Protein transport</keyword>
<evidence type="ECO:0000256" key="4">
    <source>
        <dbReference type="ARBA" id="ARBA00022737"/>
    </source>
</evidence>
<comment type="subcellular location">
    <subcellularLocation>
        <location evidence="1">Cytoplasm</location>
    </subcellularLocation>
</comment>
<dbReference type="PANTHER" id="PTHR10527">
    <property type="entry name" value="IMPORTIN BETA"/>
    <property type="match status" value="1"/>
</dbReference>
<dbReference type="SUPFAM" id="SSF48371">
    <property type="entry name" value="ARM repeat"/>
    <property type="match status" value="1"/>
</dbReference>
<comment type="caution">
    <text evidence="6">The sequence shown here is derived from an EMBL/GenBank/DDBJ whole genome shotgun (WGS) entry which is preliminary data.</text>
</comment>
<evidence type="ECO:0000256" key="1">
    <source>
        <dbReference type="ARBA" id="ARBA00004496"/>
    </source>
</evidence>
<name>A0A6A6NDF0_HEVBR</name>
<dbReference type="InterPro" id="IPR011989">
    <property type="entry name" value="ARM-like"/>
</dbReference>
<organism evidence="6 7">
    <name type="scientific">Hevea brasiliensis</name>
    <name type="common">Para rubber tree</name>
    <name type="synonym">Siphonia brasiliensis</name>
    <dbReference type="NCBI Taxonomy" id="3981"/>
    <lineage>
        <taxon>Eukaryota</taxon>
        <taxon>Viridiplantae</taxon>
        <taxon>Streptophyta</taxon>
        <taxon>Embryophyta</taxon>
        <taxon>Tracheophyta</taxon>
        <taxon>Spermatophyta</taxon>
        <taxon>Magnoliopsida</taxon>
        <taxon>eudicotyledons</taxon>
        <taxon>Gunneridae</taxon>
        <taxon>Pentapetalae</taxon>
        <taxon>rosids</taxon>
        <taxon>fabids</taxon>
        <taxon>Malpighiales</taxon>
        <taxon>Euphorbiaceae</taxon>
        <taxon>Crotonoideae</taxon>
        <taxon>Micrandreae</taxon>
        <taxon>Hevea</taxon>
    </lineage>
</organism>
<evidence type="ECO:0000256" key="2">
    <source>
        <dbReference type="ARBA" id="ARBA00022448"/>
    </source>
</evidence>